<proteinExistence type="predicted"/>
<evidence type="ECO:0000313" key="3">
    <source>
        <dbReference type="WBParaSite" id="maker-uti_cns_0002482-snap-gene-0.6-mRNA-1"/>
    </source>
</evidence>
<dbReference type="PANTHER" id="PTHR43404:SF1">
    <property type="entry name" value="MNN4P"/>
    <property type="match status" value="1"/>
</dbReference>
<protein>
    <submittedName>
        <fullName evidence="3">LicD family protein</fullName>
    </submittedName>
</protein>
<dbReference type="WBParaSite" id="maker-uti_cns_0002482-snap-gene-0.6-mRNA-1">
    <property type="protein sequence ID" value="maker-uti_cns_0002482-snap-gene-0.6-mRNA-1"/>
    <property type="gene ID" value="maker-uti_cns_0002482-snap-gene-0.6"/>
</dbReference>
<dbReference type="InterPro" id="IPR007074">
    <property type="entry name" value="LicD/FKTN/FKRP_NTP_transf"/>
</dbReference>
<evidence type="ECO:0000313" key="2">
    <source>
        <dbReference type="Proteomes" id="UP000095280"/>
    </source>
</evidence>
<organism evidence="2 3">
    <name type="scientific">Macrostomum lignano</name>
    <dbReference type="NCBI Taxonomy" id="282301"/>
    <lineage>
        <taxon>Eukaryota</taxon>
        <taxon>Metazoa</taxon>
        <taxon>Spiralia</taxon>
        <taxon>Lophotrochozoa</taxon>
        <taxon>Platyhelminthes</taxon>
        <taxon>Rhabditophora</taxon>
        <taxon>Macrostomorpha</taxon>
        <taxon>Macrostomida</taxon>
        <taxon>Macrostomidae</taxon>
        <taxon>Macrostomum</taxon>
    </lineage>
</organism>
<dbReference type="Proteomes" id="UP000095280">
    <property type="component" value="Unplaced"/>
</dbReference>
<dbReference type="Pfam" id="PF04991">
    <property type="entry name" value="LicD"/>
    <property type="match status" value="1"/>
</dbReference>
<dbReference type="PANTHER" id="PTHR43404">
    <property type="entry name" value="LIPOPOLYSACCHARIDE CHOLINEPHOSPHOTRANSFERASE LICD"/>
    <property type="match status" value="1"/>
</dbReference>
<dbReference type="STRING" id="282301.A0A1I8GMB7"/>
<keyword evidence="2" id="KW-1185">Reference proteome</keyword>
<evidence type="ECO:0000259" key="1">
    <source>
        <dbReference type="Pfam" id="PF04991"/>
    </source>
</evidence>
<dbReference type="OrthoDB" id="419198at2759"/>
<accession>A0A1I8GMB7</accession>
<reference evidence="3" key="1">
    <citation type="submission" date="2016-11" db="UniProtKB">
        <authorList>
            <consortium name="WormBaseParasite"/>
        </authorList>
    </citation>
    <scope>IDENTIFICATION</scope>
</reference>
<feature type="domain" description="LicD/FKTN/FKRP nucleotidyltransferase" evidence="1">
    <location>
        <begin position="106"/>
        <end position="159"/>
    </location>
</feature>
<dbReference type="AlphaFoldDB" id="A0A1I8GMB7"/>
<sequence>MIFLGKCYASSWKISHRQLAIFTIVATLSLYYVFILWSWSRNEKVCKQMNIAARPRRQLPNLPSPEFYIQKLRRQTPPRGDKFDPRINETELRAAVKLIWAFLDLCEKHGIQVMLDSGTLLGSYRYHGFMPWDDDFDVFLKWADNKQLLKALNGHPDFNLKDVGLWKVSLKSACLHVDVSGCWPFIDVAFYEVQGSWMVQKFGRFYAPTKYTFPLHKRPFMGRWVDSPRDTEKFLEYLYFGFWPLDWCLTSPYSHKYEKSIYSRSSIKCSKLHETYPFVIRVPDTEPWCAGVVETLKLPSGETVYTVMVDEPVA</sequence>
<name>A0A1I8GMB7_9PLAT</name>
<dbReference type="GO" id="GO:0009100">
    <property type="term" value="P:glycoprotein metabolic process"/>
    <property type="evidence" value="ECO:0007669"/>
    <property type="project" value="UniProtKB-ARBA"/>
</dbReference>
<dbReference type="InterPro" id="IPR052942">
    <property type="entry name" value="LPS_cholinephosphotransferase"/>
</dbReference>